<comment type="caution">
    <text evidence="1">The sequence shown here is derived from an EMBL/GenBank/DDBJ whole genome shotgun (WGS) entry which is preliminary data.</text>
</comment>
<keyword evidence="2" id="KW-1185">Reference proteome</keyword>
<evidence type="ECO:0000313" key="1">
    <source>
        <dbReference type="EMBL" id="KAI9913959.1"/>
    </source>
</evidence>
<protein>
    <submittedName>
        <fullName evidence="1">Uncharacterized protein</fullName>
    </submittedName>
</protein>
<gene>
    <name evidence="1" type="ORF">PsorP6_006406</name>
</gene>
<accession>A0ACC0W5D4</accession>
<proteinExistence type="predicted"/>
<name>A0ACC0W5D4_9STRA</name>
<organism evidence="1 2">
    <name type="scientific">Peronosclerospora sorghi</name>
    <dbReference type="NCBI Taxonomy" id="230839"/>
    <lineage>
        <taxon>Eukaryota</taxon>
        <taxon>Sar</taxon>
        <taxon>Stramenopiles</taxon>
        <taxon>Oomycota</taxon>
        <taxon>Peronosporomycetes</taxon>
        <taxon>Peronosporales</taxon>
        <taxon>Peronosporaceae</taxon>
        <taxon>Peronosclerospora</taxon>
    </lineage>
</organism>
<sequence length="177" mass="20489">MVHVSDTYEVPTDYVYDEAQPPDVDIVVYDDQGIHVTGFMEDSELVTTQAVKALMTTHKLNKLKLKRHERLSYEDLLATIHFLPAYLRHMYKLPPAWLDGTHSTPAFYSATRGMDLPENFTDPLDYLRTQYEGHTAAPIQLFDYIFPDDKIWRAVLSSAMVNLFLMFFSLQEFTSTQ</sequence>
<dbReference type="Proteomes" id="UP001163321">
    <property type="component" value="Chromosome 4"/>
</dbReference>
<dbReference type="EMBL" id="CM047583">
    <property type="protein sequence ID" value="KAI9913959.1"/>
    <property type="molecule type" value="Genomic_DNA"/>
</dbReference>
<evidence type="ECO:0000313" key="2">
    <source>
        <dbReference type="Proteomes" id="UP001163321"/>
    </source>
</evidence>
<reference evidence="1 2" key="1">
    <citation type="journal article" date="2022" name="bioRxiv">
        <title>The genome of the oomycete Peronosclerospora sorghi, a cosmopolitan pathogen of maize and sorghum, is inflated with dispersed pseudogenes.</title>
        <authorList>
            <person name="Fletcher K."/>
            <person name="Martin F."/>
            <person name="Isakeit T."/>
            <person name="Cavanaugh K."/>
            <person name="Magill C."/>
            <person name="Michelmore R."/>
        </authorList>
    </citation>
    <scope>NUCLEOTIDE SEQUENCE [LARGE SCALE GENOMIC DNA]</scope>
    <source>
        <strain evidence="1">P6</strain>
    </source>
</reference>